<dbReference type="EnsemblBacteria" id="ABY36639">
    <property type="protein sequence ID" value="ABY36639"/>
    <property type="gene ID" value="Caur_3454"/>
</dbReference>
<name>A9WKL1_CHLAA</name>
<dbReference type="SMART" id="SM00028">
    <property type="entry name" value="TPR"/>
    <property type="match status" value="2"/>
</dbReference>
<dbReference type="PANTHER" id="PTHR45783">
    <property type="entry name" value="KINESIN LIGHT CHAIN"/>
    <property type="match status" value="1"/>
</dbReference>
<keyword evidence="7" id="KW-0175">Coiled coil</keyword>
<dbReference type="AlphaFoldDB" id="A9WKL1"/>
<dbReference type="Pfam" id="PF13424">
    <property type="entry name" value="TPR_12"/>
    <property type="match status" value="1"/>
</dbReference>
<evidence type="ECO:0000313" key="11">
    <source>
        <dbReference type="Proteomes" id="UP000002008"/>
    </source>
</evidence>
<dbReference type="InterPro" id="IPR002151">
    <property type="entry name" value="Kinesin_light"/>
</dbReference>
<keyword evidence="11" id="KW-1185">Reference proteome</keyword>
<dbReference type="GO" id="GO:0019894">
    <property type="term" value="F:kinesin binding"/>
    <property type="evidence" value="ECO:0000318"/>
    <property type="project" value="GO_Central"/>
</dbReference>
<proteinExistence type="inferred from homology"/>
<evidence type="ECO:0000256" key="6">
    <source>
        <dbReference type="ARBA" id="ARBA00022803"/>
    </source>
</evidence>
<dbReference type="STRING" id="324602.Caur_3454"/>
<dbReference type="GO" id="GO:0005871">
    <property type="term" value="C:kinesin complex"/>
    <property type="evidence" value="ECO:0007669"/>
    <property type="project" value="InterPro"/>
</dbReference>
<evidence type="ECO:0000256" key="2">
    <source>
        <dbReference type="ARBA" id="ARBA00009622"/>
    </source>
</evidence>
<accession>A9WKL1</accession>
<evidence type="ECO:0000256" key="4">
    <source>
        <dbReference type="ARBA" id="ARBA00022701"/>
    </source>
</evidence>
<dbReference type="InterPro" id="IPR019734">
    <property type="entry name" value="TPR_rpt"/>
</dbReference>
<dbReference type="HOGENOM" id="CLU_682763_0_0_0"/>
<organism evidence="10 11">
    <name type="scientific">Chloroflexus aurantiacus (strain ATCC 29366 / DSM 635 / J-10-fl)</name>
    <dbReference type="NCBI Taxonomy" id="324602"/>
    <lineage>
        <taxon>Bacteria</taxon>
        <taxon>Bacillati</taxon>
        <taxon>Chloroflexota</taxon>
        <taxon>Chloroflexia</taxon>
        <taxon>Chloroflexales</taxon>
        <taxon>Chloroflexineae</taxon>
        <taxon>Chloroflexaceae</taxon>
        <taxon>Chloroflexus</taxon>
    </lineage>
</organism>
<dbReference type="InParanoid" id="A9WKL1"/>
<evidence type="ECO:0000256" key="7">
    <source>
        <dbReference type="ARBA" id="ARBA00023054"/>
    </source>
</evidence>
<keyword evidence="9" id="KW-0206">Cytoskeleton</keyword>
<keyword evidence="4" id="KW-0493">Microtubule</keyword>
<dbReference type="SUPFAM" id="SSF52540">
    <property type="entry name" value="P-loop containing nucleoside triphosphate hydrolases"/>
    <property type="match status" value="1"/>
</dbReference>
<keyword evidence="5" id="KW-0677">Repeat</keyword>
<comment type="similarity">
    <text evidence="2">Belongs to the kinesin light chain family.</text>
</comment>
<dbReference type="GO" id="GO:0005737">
    <property type="term" value="C:cytoplasm"/>
    <property type="evidence" value="ECO:0000318"/>
    <property type="project" value="GO_Central"/>
</dbReference>
<gene>
    <name evidence="10" type="ordered locus">Caur_3454</name>
</gene>
<evidence type="ECO:0000256" key="1">
    <source>
        <dbReference type="ARBA" id="ARBA00004245"/>
    </source>
</evidence>
<dbReference type="Gene3D" id="1.25.40.10">
    <property type="entry name" value="Tetratricopeptide repeat domain"/>
    <property type="match status" value="1"/>
</dbReference>
<keyword evidence="6" id="KW-0802">TPR repeat</keyword>
<dbReference type="Proteomes" id="UP000002008">
    <property type="component" value="Chromosome"/>
</dbReference>
<sequence>MNLPGWDGLSLEDRVATVKRAWAMPVRRLLIFDNLEDRELLAQWRPKTGGGQVLVTSRRGDWRATDGVTELPLRPLDRSASYQVLLGPRAYEQERPVEALLADPQQQAAADAICDELGDLPLALALAGAYLADNPRLALADYHRRLQELLLADPALTDAMAAEAGLPTRYQRGVAAALTLSYAQLTPEKDAAALSLFHRLAWLASLPIPEALLTALSDGQAPDPALRRLRAVGLIDRREVQLHRLIVAFGRERDPELAVTLSDTVTAVLAAMDDQDLDRMPLAGTPYRPHLEELCWHTDRLADVLAARLLMQTGRLLDIQGEYAAARPLLERALAIRERSLGPDHPDTATSLNNLALCLQAQGAYAEARPLLERALAIRERSLGPDHPDTRIIRKNLTDLNKE</sequence>
<dbReference type="SUPFAM" id="SSF48452">
    <property type="entry name" value="TPR-like"/>
    <property type="match status" value="1"/>
</dbReference>
<evidence type="ECO:0000313" key="10">
    <source>
        <dbReference type="EMBL" id="ABY36639.1"/>
    </source>
</evidence>
<dbReference type="InterPro" id="IPR011990">
    <property type="entry name" value="TPR-like_helical_dom_sf"/>
</dbReference>
<dbReference type="PATRIC" id="fig|324602.8.peg.3892"/>
<dbReference type="InterPro" id="IPR027417">
    <property type="entry name" value="P-loop_NTPase"/>
</dbReference>
<dbReference type="eggNOG" id="COG0457">
    <property type="taxonomic scope" value="Bacteria"/>
</dbReference>
<dbReference type="GO" id="GO:0005874">
    <property type="term" value="C:microtubule"/>
    <property type="evidence" value="ECO:0007669"/>
    <property type="project" value="UniProtKB-KW"/>
</dbReference>
<keyword evidence="3" id="KW-0963">Cytoplasm</keyword>
<evidence type="ECO:0000256" key="5">
    <source>
        <dbReference type="ARBA" id="ARBA00022737"/>
    </source>
</evidence>
<keyword evidence="8" id="KW-0505">Motor protein</keyword>
<comment type="subcellular location">
    <subcellularLocation>
        <location evidence="1">Cytoplasm</location>
        <location evidence="1">Cytoskeleton</location>
    </subcellularLocation>
</comment>
<evidence type="ECO:0000256" key="9">
    <source>
        <dbReference type="ARBA" id="ARBA00023212"/>
    </source>
</evidence>
<evidence type="ECO:0000256" key="8">
    <source>
        <dbReference type="ARBA" id="ARBA00023175"/>
    </source>
</evidence>
<protein>
    <submittedName>
        <fullName evidence="10">Tetratricopeptide TPR_2 repeat protein</fullName>
    </submittedName>
</protein>
<dbReference type="EMBL" id="CP000909">
    <property type="protein sequence ID" value="ABY36639.1"/>
    <property type="molecule type" value="Genomic_DNA"/>
</dbReference>
<dbReference type="GO" id="GO:0007018">
    <property type="term" value="P:microtubule-based movement"/>
    <property type="evidence" value="ECO:0000318"/>
    <property type="project" value="GO_Central"/>
</dbReference>
<dbReference type="eggNOG" id="COG4995">
    <property type="taxonomic scope" value="Bacteria"/>
</dbReference>
<dbReference type="KEGG" id="cau:Caur_3454"/>
<evidence type="ECO:0000256" key="3">
    <source>
        <dbReference type="ARBA" id="ARBA00022490"/>
    </source>
</evidence>
<reference evidence="11" key="1">
    <citation type="journal article" date="2011" name="BMC Genomics">
        <title>Complete genome sequence of the filamentous anoxygenic phototrophic bacterium Chloroflexus aurantiacus.</title>
        <authorList>
            <person name="Tang K.H."/>
            <person name="Barry K."/>
            <person name="Chertkov O."/>
            <person name="Dalin E."/>
            <person name="Han C.S."/>
            <person name="Hauser L.J."/>
            <person name="Honchak B.M."/>
            <person name="Karbach L.E."/>
            <person name="Land M.L."/>
            <person name="Lapidus A."/>
            <person name="Larimer F.W."/>
            <person name="Mikhailova N."/>
            <person name="Pitluck S."/>
            <person name="Pierson B.K."/>
            <person name="Blankenship R.E."/>
        </authorList>
    </citation>
    <scope>NUCLEOTIDE SEQUENCE [LARGE SCALE GENOMIC DNA]</scope>
    <source>
        <strain evidence="11">ATCC 29366 / DSM 635 / J-10-fl</strain>
    </source>
</reference>
<dbReference type="PANTHER" id="PTHR45783:SF3">
    <property type="entry name" value="KINESIN LIGHT CHAIN"/>
    <property type="match status" value="1"/>
</dbReference>